<reference evidence="1 2" key="2">
    <citation type="journal article" date="2013" name="Plant Cell Physiol.">
        <title>Rice Annotation Project Database (RAP-DB): an integrative and interactive database for rice genomics.</title>
        <authorList>
            <person name="Sakai H."/>
            <person name="Lee S.S."/>
            <person name="Tanaka T."/>
            <person name="Numa H."/>
            <person name="Kim J."/>
            <person name="Kawahara Y."/>
            <person name="Wakimoto H."/>
            <person name="Yang C.C."/>
            <person name="Iwamoto M."/>
            <person name="Abe T."/>
            <person name="Yamada Y."/>
            <person name="Muto A."/>
            <person name="Inokuchi H."/>
            <person name="Ikemura T."/>
            <person name="Matsumoto T."/>
            <person name="Sasaki T."/>
            <person name="Itoh T."/>
        </authorList>
    </citation>
    <scope>NUCLEOTIDE SEQUENCE [LARGE SCALE GENOMIC DNA]</scope>
    <source>
        <strain evidence="2">cv. Nipponbare</strain>
    </source>
</reference>
<dbReference type="EMBL" id="AP014957">
    <property type="protein sequence ID" value="BAS72202.1"/>
    <property type="molecule type" value="Genomic_DNA"/>
</dbReference>
<evidence type="ECO:0000313" key="1">
    <source>
        <dbReference type="EMBL" id="BAS72202.1"/>
    </source>
</evidence>
<evidence type="ECO:0000313" key="2">
    <source>
        <dbReference type="Proteomes" id="UP000059680"/>
    </source>
</evidence>
<dbReference type="AlphaFoldDB" id="A0A0P0V2Q1"/>
<dbReference type="PaxDb" id="39947-A0A0P0V2Q1"/>
<reference evidence="1 2" key="3">
    <citation type="journal article" date="2013" name="Rice">
        <title>Improvement of the Oryza sativa Nipponbare reference genome using next generation sequence and optical map data.</title>
        <authorList>
            <person name="Kawahara Y."/>
            <person name="de la Bastide M."/>
            <person name="Hamilton J.P."/>
            <person name="Kanamori H."/>
            <person name="McCombie W.R."/>
            <person name="Ouyang S."/>
            <person name="Schwartz D.C."/>
            <person name="Tanaka T."/>
            <person name="Wu J."/>
            <person name="Zhou S."/>
            <person name="Childs K.L."/>
            <person name="Davidson R.M."/>
            <person name="Lin H."/>
            <person name="Quesada-Ocampo L."/>
            <person name="Vaillancourt B."/>
            <person name="Sakai H."/>
            <person name="Lee S.S."/>
            <person name="Kim J."/>
            <person name="Numa H."/>
            <person name="Itoh T."/>
            <person name="Buell C.R."/>
            <person name="Matsumoto T."/>
        </authorList>
    </citation>
    <scope>NUCLEOTIDE SEQUENCE [LARGE SCALE GENOMIC DNA]</scope>
    <source>
        <strain evidence="2">cv. Nipponbare</strain>
    </source>
</reference>
<dbReference type="InParanoid" id="A0A0P0V2Q1"/>
<gene>
    <name evidence="1" type="ordered locus">Os01g0375033</name>
    <name evidence="1" type="ORF">OSNPB_010375033</name>
</gene>
<proteinExistence type="predicted"/>
<sequence length="90" mass="9439">MRALTLRAVHVTGAHPRSMASFGQGRHRPSVCVVVRDKGVGGGAAMMGRVRQDMSRGSLLCPASRYCSILHDQAGLTTSVGGYDDGCHVG</sequence>
<keyword evidence="2" id="KW-1185">Reference proteome</keyword>
<reference evidence="2" key="1">
    <citation type="journal article" date="2005" name="Nature">
        <title>The map-based sequence of the rice genome.</title>
        <authorList>
            <consortium name="International rice genome sequencing project (IRGSP)"/>
            <person name="Matsumoto T."/>
            <person name="Wu J."/>
            <person name="Kanamori H."/>
            <person name="Katayose Y."/>
            <person name="Fujisawa M."/>
            <person name="Namiki N."/>
            <person name="Mizuno H."/>
            <person name="Yamamoto K."/>
            <person name="Antonio B.A."/>
            <person name="Baba T."/>
            <person name="Sakata K."/>
            <person name="Nagamura Y."/>
            <person name="Aoki H."/>
            <person name="Arikawa K."/>
            <person name="Arita K."/>
            <person name="Bito T."/>
            <person name="Chiden Y."/>
            <person name="Fujitsuka N."/>
            <person name="Fukunaka R."/>
            <person name="Hamada M."/>
            <person name="Harada C."/>
            <person name="Hayashi A."/>
            <person name="Hijishita S."/>
            <person name="Honda M."/>
            <person name="Hosokawa S."/>
            <person name="Ichikawa Y."/>
            <person name="Idonuma A."/>
            <person name="Iijima M."/>
            <person name="Ikeda M."/>
            <person name="Ikeno M."/>
            <person name="Ito K."/>
            <person name="Ito S."/>
            <person name="Ito T."/>
            <person name="Ito Y."/>
            <person name="Ito Y."/>
            <person name="Iwabuchi A."/>
            <person name="Kamiya K."/>
            <person name="Karasawa W."/>
            <person name="Kurita K."/>
            <person name="Katagiri S."/>
            <person name="Kikuta A."/>
            <person name="Kobayashi H."/>
            <person name="Kobayashi N."/>
            <person name="Machita K."/>
            <person name="Maehara T."/>
            <person name="Masukawa M."/>
            <person name="Mizubayashi T."/>
            <person name="Mukai Y."/>
            <person name="Nagasaki H."/>
            <person name="Nagata Y."/>
            <person name="Naito S."/>
            <person name="Nakashima M."/>
            <person name="Nakama Y."/>
            <person name="Nakamichi Y."/>
            <person name="Nakamura M."/>
            <person name="Meguro A."/>
            <person name="Negishi M."/>
            <person name="Ohta I."/>
            <person name="Ohta T."/>
            <person name="Okamoto M."/>
            <person name="Ono N."/>
            <person name="Saji S."/>
            <person name="Sakaguchi M."/>
            <person name="Sakai K."/>
            <person name="Shibata M."/>
            <person name="Shimokawa T."/>
            <person name="Song J."/>
            <person name="Takazaki Y."/>
            <person name="Terasawa K."/>
            <person name="Tsugane M."/>
            <person name="Tsuji K."/>
            <person name="Ueda S."/>
            <person name="Waki K."/>
            <person name="Yamagata H."/>
            <person name="Yamamoto M."/>
            <person name="Yamamoto S."/>
            <person name="Yamane H."/>
            <person name="Yoshiki S."/>
            <person name="Yoshihara R."/>
            <person name="Yukawa K."/>
            <person name="Zhong H."/>
            <person name="Yano M."/>
            <person name="Yuan Q."/>
            <person name="Ouyang S."/>
            <person name="Liu J."/>
            <person name="Jones K.M."/>
            <person name="Gansberger K."/>
            <person name="Moffat K."/>
            <person name="Hill J."/>
            <person name="Bera J."/>
            <person name="Fadrosh D."/>
            <person name="Jin S."/>
            <person name="Johri S."/>
            <person name="Kim M."/>
            <person name="Overton L."/>
            <person name="Reardon M."/>
            <person name="Tsitrin T."/>
            <person name="Vuong H."/>
            <person name="Weaver B."/>
            <person name="Ciecko A."/>
            <person name="Tallon L."/>
            <person name="Jackson J."/>
            <person name="Pai G."/>
            <person name="Aken S.V."/>
            <person name="Utterback T."/>
            <person name="Reidmuller S."/>
            <person name="Feldblyum T."/>
            <person name="Hsiao J."/>
            <person name="Zismann V."/>
            <person name="Iobst S."/>
            <person name="de Vazeille A.R."/>
            <person name="Buell C.R."/>
            <person name="Ying K."/>
            <person name="Li Y."/>
            <person name="Lu T."/>
            <person name="Huang Y."/>
            <person name="Zhao Q."/>
            <person name="Feng Q."/>
            <person name="Zhang L."/>
            <person name="Zhu J."/>
            <person name="Weng Q."/>
            <person name="Mu J."/>
            <person name="Lu Y."/>
            <person name="Fan D."/>
            <person name="Liu Y."/>
            <person name="Guan J."/>
            <person name="Zhang Y."/>
            <person name="Yu S."/>
            <person name="Liu X."/>
            <person name="Zhang Y."/>
            <person name="Hong G."/>
            <person name="Han B."/>
            <person name="Choisne N."/>
            <person name="Demange N."/>
            <person name="Orjeda G."/>
            <person name="Samain S."/>
            <person name="Cattolico L."/>
            <person name="Pelletier E."/>
            <person name="Couloux A."/>
            <person name="Segurens B."/>
            <person name="Wincker P."/>
            <person name="D'Hont A."/>
            <person name="Scarpelli C."/>
            <person name="Weissenbach J."/>
            <person name="Salanoubat M."/>
            <person name="Quetier F."/>
            <person name="Yu Y."/>
            <person name="Kim H.R."/>
            <person name="Rambo T."/>
            <person name="Currie J."/>
            <person name="Collura K."/>
            <person name="Luo M."/>
            <person name="Yang T."/>
            <person name="Ammiraju J.S.S."/>
            <person name="Engler F."/>
            <person name="Soderlund C."/>
            <person name="Wing R.A."/>
            <person name="Palmer L.E."/>
            <person name="de la Bastide M."/>
            <person name="Spiegel L."/>
            <person name="Nascimento L."/>
            <person name="Zutavern T."/>
            <person name="O'Shaughnessy A."/>
            <person name="Dike S."/>
            <person name="Dedhia N."/>
            <person name="Preston R."/>
            <person name="Balija V."/>
            <person name="McCombie W.R."/>
            <person name="Chow T."/>
            <person name="Chen H."/>
            <person name="Chung M."/>
            <person name="Chen C."/>
            <person name="Shaw J."/>
            <person name="Wu H."/>
            <person name="Hsiao K."/>
            <person name="Chao Y."/>
            <person name="Chu M."/>
            <person name="Cheng C."/>
            <person name="Hour A."/>
            <person name="Lee P."/>
            <person name="Lin S."/>
            <person name="Lin Y."/>
            <person name="Liou J."/>
            <person name="Liu S."/>
            <person name="Hsing Y."/>
            <person name="Raghuvanshi S."/>
            <person name="Mohanty A."/>
            <person name="Bharti A.K."/>
            <person name="Gaur A."/>
            <person name="Gupta V."/>
            <person name="Kumar D."/>
            <person name="Ravi V."/>
            <person name="Vij S."/>
            <person name="Kapur A."/>
            <person name="Khurana P."/>
            <person name="Khurana P."/>
            <person name="Khurana J.P."/>
            <person name="Tyagi A.K."/>
            <person name="Gaikwad K."/>
            <person name="Singh A."/>
            <person name="Dalal V."/>
            <person name="Srivastava S."/>
            <person name="Dixit A."/>
            <person name="Pal A.K."/>
            <person name="Ghazi I.A."/>
            <person name="Yadav M."/>
            <person name="Pandit A."/>
            <person name="Bhargava A."/>
            <person name="Sureshbabu K."/>
            <person name="Batra K."/>
            <person name="Sharma T.R."/>
            <person name="Mohapatra T."/>
            <person name="Singh N.K."/>
            <person name="Messing J."/>
            <person name="Nelson A.B."/>
            <person name="Fuks G."/>
            <person name="Kavchok S."/>
            <person name="Keizer G."/>
            <person name="Linton E."/>
            <person name="Llaca V."/>
            <person name="Song R."/>
            <person name="Tanyolac B."/>
            <person name="Young S."/>
            <person name="Ho-Il K."/>
            <person name="Hahn J.H."/>
            <person name="Sangsakoo G."/>
            <person name="Vanavichit A."/>
            <person name="de Mattos Luiz.A.T."/>
            <person name="Zimmer P.D."/>
            <person name="Malone G."/>
            <person name="Dellagostin O."/>
            <person name="de Oliveira A.C."/>
            <person name="Bevan M."/>
            <person name="Bancroft I."/>
            <person name="Minx P."/>
            <person name="Cordum H."/>
            <person name="Wilson R."/>
            <person name="Cheng Z."/>
            <person name="Jin W."/>
            <person name="Jiang J."/>
            <person name="Leong S.A."/>
            <person name="Iwama H."/>
            <person name="Gojobori T."/>
            <person name="Itoh T."/>
            <person name="Niimura Y."/>
            <person name="Fujii Y."/>
            <person name="Habara T."/>
            <person name="Sakai H."/>
            <person name="Sato Y."/>
            <person name="Wilson G."/>
            <person name="Kumar K."/>
            <person name="McCouch S."/>
            <person name="Juretic N."/>
            <person name="Hoen D."/>
            <person name="Wright S."/>
            <person name="Bruskiewich R."/>
            <person name="Bureau T."/>
            <person name="Miyao A."/>
            <person name="Hirochika H."/>
            <person name="Nishikawa T."/>
            <person name="Kadowaki K."/>
            <person name="Sugiura M."/>
            <person name="Burr B."/>
            <person name="Sasaki T."/>
        </authorList>
    </citation>
    <scope>NUCLEOTIDE SEQUENCE [LARGE SCALE GENOMIC DNA]</scope>
    <source>
        <strain evidence="2">cv. Nipponbare</strain>
    </source>
</reference>
<organism evidence="1 2">
    <name type="scientific">Oryza sativa subsp. japonica</name>
    <name type="common">Rice</name>
    <dbReference type="NCBI Taxonomy" id="39947"/>
    <lineage>
        <taxon>Eukaryota</taxon>
        <taxon>Viridiplantae</taxon>
        <taxon>Streptophyta</taxon>
        <taxon>Embryophyta</taxon>
        <taxon>Tracheophyta</taxon>
        <taxon>Spermatophyta</taxon>
        <taxon>Magnoliopsida</taxon>
        <taxon>Liliopsida</taxon>
        <taxon>Poales</taxon>
        <taxon>Poaceae</taxon>
        <taxon>BOP clade</taxon>
        <taxon>Oryzoideae</taxon>
        <taxon>Oryzeae</taxon>
        <taxon>Oryzinae</taxon>
        <taxon>Oryza</taxon>
        <taxon>Oryza sativa</taxon>
    </lineage>
</organism>
<name>A0A0P0V2Q1_ORYSJ</name>
<protein>
    <submittedName>
        <fullName evidence="1">Os01g0375033 protein</fullName>
    </submittedName>
</protein>
<dbReference type="Proteomes" id="UP000059680">
    <property type="component" value="Chromosome 1"/>
</dbReference>
<accession>A0A0P0V2Q1</accession>